<sequence length="190" mass="21139">MCYNSAIVLGPDDGFSQPVYVVFENDSFAGSVIVQQDIYFQRSTDGGLTWLSEDRLLRRGVPFACYPDIAVDRNGIAYVVWQDWKNGRGEIWFSTNRLTSVTESDASTSGLKIECAPTVFRSRSYFNISGKIDENAIVKIYDLSGRAVRSLRICEGRGFWDGCDDAGKRLNAGVYLLRAGTAVVRLLLLP</sequence>
<accession>A0A7C1NBI6</accession>
<dbReference type="Gene3D" id="2.60.40.4070">
    <property type="match status" value="1"/>
</dbReference>
<dbReference type="SUPFAM" id="SSF50939">
    <property type="entry name" value="Sialidases"/>
    <property type="match status" value="1"/>
</dbReference>
<dbReference type="InterPro" id="IPR036278">
    <property type="entry name" value="Sialidase_sf"/>
</dbReference>
<dbReference type="AlphaFoldDB" id="A0A7C1NBI6"/>
<protein>
    <recommendedName>
        <fullName evidence="2">T9SS type A sorting domain-containing protein</fullName>
    </recommendedName>
</protein>
<evidence type="ECO:0000313" key="1">
    <source>
        <dbReference type="EMBL" id="HEA86575.1"/>
    </source>
</evidence>
<name>A0A7C1NBI6_UNCW3</name>
<proteinExistence type="predicted"/>
<comment type="caution">
    <text evidence="1">The sequence shown here is derived from an EMBL/GenBank/DDBJ whole genome shotgun (WGS) entry which is preliminary data.</text>
</comment>
<evidence type="ECO:0008006" key="2">
    <source>
        <dbReference type="Google" id="ProtNLM"/>
    </source>
</evidence>
<reference evidence="1" key="1">
    <citation type="journal article" date="2020" name="mSystems">
        <title>Genome- and Community-Level Interaction Insights into Carbon Utilization and Element Cycling Functions of Hydrothermarchaeota in Hydrothermal Sediment.</title>
        <authorList>
            <person name="Zhou Z."/>
            <person name="Liu Y."/>
            <person name="Xu W."/>
            <person name="Pan J."/>
            <person name="Luo Z.H."/>
            <person name="Li M."/>
        </authorList>
    </citation>
    <scope>NUCLEOTIDE SEQUENCE [LARGE SCALE GENOMIC DNA]</scope>
    <source>
        <strain evidence="1">SpSt-265</strain>
    </source>
</reference>
<gene>
    <name evidence="1" type="ORF">ENP94_01010</name>
</gene>
<organism evidence="1">
    <name type="scientific">candidate division WOR-3 bacterium</name>
    <dbReference type="NCBI Taxonomy" id="2052148"/>
    <lineage>
        <taxon>Bacteria</taxon>
        <taxon>Bacteria division WOR-3</taxon>
    </lineage>
</organism>
<dbReference type="EMBL" id="DSLG01000002">
    <property type="protein sequence ID" value="HEA86575.1"/>
    <property type="molecule type" value="Genomic_DNA"/>
</dbReference>